<dbReference type="EMBL" id="JACCAU010000001">
    <property type="protein sequence ID" value="NYH19152.1"/>
    <property type="molecule type" value="Genomic_DNA"/>
</dbReference>
<evidence type="ECO:0000313" key="2">
    <source>
        <dbReference type="Proteomes" id="UP000572540"/>
    </source>
</evidence>
<dbReference type="InterPro" id="IPR008984">
    <property type="entry name" value="SMAD_FHA_dom_sf"/>
</dbReference>
<dbReference type="CDD" id="cd00060">
    <property type="entry name" value="FHA"/>
    <property type="match status" value="1"/>
</dbReference>
<comment type="caution">
    <text evidence="1">The sequence shown here is derived from an EMBL/GenBank/DDBJ whole genome shotgun (WGS) entry which is preliminary data.</text>
</comment>
<sequence>MTADAQIVVMDGVHTGASVVMSAGQPLRIGSGGDADLIVIDDGVEPLHATVELRHDTLSLVAQHDGVAVFGRRVPPGRRVQMQRGAWFSVAGVTFRFGGRDTPGPTLARDAERAYLLRHEPLGYVAKRWSDAAPVTKATVFGVPVAFAMLAWFGSSSPSVEPRLTRHEETFRLVTTHVDPKTGALVYEGYVQTATDLAALTAHAWSRQRAPVMHVFVLAQLEEQVGEFLARYYRGAEVRATQPGAFNALLPDAHGFLSPEAWDYARVARLARADISGLRELAFPGHAQQAERVRVPLDALGLNLLASRHAAWLTDAQGVRYFVGARLPIGHISRLSACAAEVTRDDDGSIYEFVAESAHAPENCR</sequence>
<proteinExistence type="predicted"/>
<dbReference type="AlphaFoldDB" id="A0A7Y9WE44"/>
<accession>A0A7Y9WE44</accession>
<dbReference type="Proteomes" id="UP000572540">
    <property type="component" value="Unassembled WGS sequence"/>
</dbReference>
<reference evidence="1 2" key="1">
    <citation type="submission" date="2020-07" db="EMBL/GenBank/DDBJ databases">
        <title>Exploring microbial biodiversity for novel pathways involved in the catabolism of aromatic compounds derived from lignin.</title>
        <authorList>
            <person name="Elkins J."/>
        </authorList>
    </citation>
    <scope>NUCLEOTIDE SEQUENCE [LARGE SCALE GENOMIC DNA]</scope>
    <source>
        <strain evidence="1 2">H2C3B</strain>
    </source>
</reference>
<gene>
    <name evidence="1" type="ORF">GGD41_006380</name>
</gene>
<name>A0A7Y9WE44_9BURK</name>
<dbReference type="SUPFAM" id="SSF49879">
    <property type="entry name" value="SMAD/FHA domain"/>
    <property type="match status" value="1"/>
</dbReference>
<organism evidence="1 2">
    <name type="scientific">Paraburkholderia bryophila</name>
    <dbReference type="NCBI Taxonomy" id="420952"/>
    <lineage>
        <taxon>Bacteria</taxon>
        <taxon>Pseudomonadati</taxon>
        <taxon>Pseudomonadota</taxon>
        <taxon>Betaproteobacteria</taxon>
        <taxon>Burkholderiales</taxon>
        <taxon>Burkholderiaceae</taxon>
        <taxon>Paraburkholderia</taxon>
    </lineage>
</organism>
<protein>
    <recommendedName>
        <fullName evidence="3">Type III secretion system (T3SS) inner membrane Yop/YscD-like protein</fullName>
    </recommendedName>
</protein>
<evidence type="ECO:0008006" key="3">
    <source>
        <dbReference type="Google" id="ProtNLM"/>
    </source>
</evidence>
<evidence type="ECO:0000313" key="1">
    <source>
        <dbReference type="EMBL" id="NYH19152.1"/>
    </source>
</evidence>
<dbReference type="RefSeq" id="WP_179705770.1">
    <property type="nucleotide sequence ID" value="NZ_JACCAU010000001.1"/>
</dbReference>
<dbReference type="Gene3D" id="2.60.200.20">
    <property type="match status" value="1"/>
</dbReference>